<dbReference type="STRING" id="126957.T1JKY5"/>
<dbReference type="Pfam" id="PF01388">
    <property type="entry name" value="ARID"/>
    <property type="match status" value="1"/>
</dbReference>
<dbReference type="SMART" id="SM00501">
    <property type="entry name" value="BRIGHT"/>
    <property type="match status" value="1"/>
</dbReference>
<name>T1JKY5_STRMM</name>
<feature type="compositionally biased region" description="Basic residues" evidence="10">
    <location>
        <begin position="1294"/>
        <end position="1304"/>
    </location>
</feature>
<proteinExistence type="predicted"/>
<evidence type="ECO:0000256" key="3">
    <source>
        <dbReference type="ARBA" id="ARBA00022843"/>
    </source>
</evidence>
<dbReference type="GO" id="GO:0006325">
    <property type="term" value="P:chromatin organization"/>
    <property type="evidence" value="ECO:0007669"/>
    <property type="project" value="UniProtKB-KW"/>
</dbReference>
<feature type="compositionally biased region" description="Basic and acidic residues" evidence="10">
    <location>
        <begin position="278"/>
        <end position="298"/>
    </location>
</feature>
<evidence type="ECO:0000259" key="11">
    <source>
        <dbReference type="PROSITE" id="PS51011"/>
    </source>
</evidence>
<dbReference type="GO" id="GO:0000976">
    <property type="term" value="F:transcription cis-regulatory region binding"/>
    <property type="evidence" value="ECO:0007669"/>
    <property type="project" value="TreeGrafter"/>
</dbReference>
<evidence type="ECO:0000256" key="9">
    <source>
        <dbReference type="SAM" id="Coils"/>
    </source>
</evidence>
<feature type="region of interest" description="Disordered" evidence="10">
    <location>
        <begin position="807"/>
        <end position="833"/>
    </location>
</feature>
<dbReference type="InterPro" id="IPR016197">
    <property type="entry name" value="Chromo-like_dom_sf"/>
</dbReference>
<keyword evidence="5" id="KW-0805">Transcription regulation</keyword>
<evidence type="ECO:0000256" key="6">
    <source>
        <dbReference type="ARBA" id="ARBA00023125"/>
    </source>
</evidence>
<dbReference type="InterPro" id="IPR036431">
    <property type="entry name" value="ARID_dom_sf"/>
</dbReference>
<feature type="compositionally biased region" description="Basic and acidic residues" evidence="10">
    <location>
        <begin position="433"/>
        <end position="488"/>
    </location>
</feature>
<dbReference type="GO" id="GO:0005694">
    <property type="term" value="C:chromosome"/>
    <property type="evidence" value="ECO:0007669"/>
    <property type="project" value="UniProtKB-ARBA"/>
</dbReference>
<dbReference type="InterPro" id="IPR025995">
    <property type="entry name" value="Tudor-knot"/>
</dbReference>
<dbReference type="Proteomes" id="UP000014500">
    <property type="component" value="Unassembled WGS sequence"/>
</dbReference>
<feature type="compositionally biased region" description="Basic and acidic residues" evidence="10">
    <location>
        <begin position="167"/>
        <end position="193"/>
    </location>
</feature>
<dbReference type="FunFam" id="2.30.30.140:FF:000009">
    <property type="entry name" value="AT-rich interactive domain-containing protein 4B"/>
    <property type="match status" value="1"/>
</dbReference>
<feature type="region of interest" description="Disordered" evidence="10">
    <location>
        <begin position="599"/>
        <end position="789"/>
    </location>
</feature>
<evidence type="ECO:0000256" key="1">
    <source>
        <dbReference type="ARBA" id="ARBA00022499"/>
    </source>
</evidence>
<dbReference type="eggNOG" id="KOG2744">
    <property type="taxonomic scope" value="Eukaryota"/>
</dbReference>
<feature type="coiled-coil region" evidence="9">
    <location>
        <begin position="1386"/>
        <end position="1420"/>
    </location>
</feature>
<dbReference type="Pfam" id="PF11717">
    <property type="entry name" value="Tudor-knot"/>
    <property type="match status" value="1"/>
</dbReference>
<feature type="compositionally biased region" description="Low complexity" evidence="10">
    <location>
        <begin position="1172"/>
        <end position="1190"/>
    </location>
</feature>
<dbReference type="PANTHER" id="PTHR13964:SF27">
    <property type="entry name" value="HAT-TRICK, ISOFORM D"/>
    <property type="match status" value="1"/>
</dbReference>
<evidence type="ECO:0000256" key="8">
    <source>
        <dbReference type="ARBA" id="ARBA00023242"/>
    </source>
</evidence>
<evidence type="ECO:0000256" key="4">
    <source>
        <dbReference type="ARBA" id="ARBA00022853"/>
    </source>
</evidence>
<feature type="region of interest" description="Disordered" evidence="10">
    <location>
        <begin position="904"/>
        <end position="926"/>
    </location>
</feature>
<dbReference type="CDD" id="cd20389">
    <property type="entry name" value="Tudor_ARID4_rpt1"/>
    <property type="match status" value="1"/>
</dbReference>
<keyword evidence="2" id="KW-0597">Phosphoprotein</keyword>
<dbReference type="PROSITE" id="PS51011">
    <property type="entry name" value="ARID"/>
    <property type="match status" value="1"/>
</dbReference>
<dbReference type="Gene3D" id="2.30.30.140">
    <property type="match status" value="3"/>
</dbReference>
<dbReference type="GO" id="GO:0005634">
    <property type="term" value="C:nucleus"/>
    <property type="evidence" value="ECO:0007669"/>
    <property type="project" value="TreeGrafter"/>
</dbReference>
<keyword evidence="13" id="KW-1185">Reference proteome</keyword>
<dbReference type="SUPFAM" id="SSF54160">
    <property type="entry name" value="Chromo domain-like"/>
    <property type="match status" value="1"/>
</dbReference>
<dbReference type="EMBL" id="AFFK01020674">
    <property type="status" value="NOT_ANNOTATED_CDS"/>
    <property type="molecule type" value="Genomic_DNA"/>
</dbReference>
<dbReference type="InterPro" id="IPR012603">
    <property type="entry name" value="ARID4A/B_PWWP"/>
</dbReference>
<feature type="compositionally biased region" description="Basic and acidic residues" evidence="10">
    <location>
        <begin position="1034"/>
        <end position="1050"/>
    </location>
</feature>
<dbReference type="Pfam" id="PF08169">
    <property type="entry name" value="RBB1NT"/>
    <property type="match status" value="1"/>
</dbReference>
<dbReference type="FunFam" id="1.10.150.60:FF:000003">
    <property type="entry name" value="AT-rich interactive domain-containing protein 4B"/>
    <property type="match status" value="1"/>
</dbReference>
<feature type="compositionally biased region" description="Acidic residues" evidence="10">
    <location>
        <begin position="299"/>
        <end position="317"/>
    </location>
</feature>
<feature type="region of interest" description="Disordered" evidence="10">
    <location>
        <begin position="133"/>
        <end position="194"/>
    </location>
</feature>
<keyword evidence="3" id="KW-0832">Ubl conjugation</keyword>
<feature type="compositionally biased region" description="Basic and acidic residues" evidence="10">
    <location>
        <begin position="1109"/>
        <end position="1134"/>
    </location>
</feature>
<keyword evidence="9" id="KW-0175">Coiled coil</keyword>
<feature type="region of interest" description="Disordered" evidence="10">
    <location>
        <begin position="997"/>
        <end position="1138"/>
    </location>
</feature>
<feature type="compositionally biased region" description="Low complexity" evidence="10">
    <location>
        <begin position="912"/>
        <end position="921"/>
    </location>
</feature>
<feature type="compositionally biased region" description="Basic and acidic residues" evidence="10">
    <location>
        <begin position="770"/>
        <end position="789"/>
    </location>
</feature>
<feature type="compositionally biased region" description="Acidic residues" evidence="10">
    <location>
        <begin position="721"/>
        <end position="730"/>
    </location>
</feature>
<feature type="region of interest" description="Disordered" evidence="10">
    <location>
        <begin position="417"/>
        <end position="537"/>
    </location>
</feature>
<keyword evidence="7" id="KW-0804">Transcription</keyword>
<dbReference type="HOGENOM" id="CLU_252618_0_0_1"/>
<keyword evidence="1" id="KW-1017">Isopeptide bond</keyword>
<dbReference type="SUPFAM" id="SSF63748">
    <property type="entry name" value="Tudor/PWWP/MBT"/>
    <property type="match status" value="1"/>
</dbReference>
<evidence type="ECO:0000313" key="12">
    <source>
        <dbReference type="EnsemblMetazoa" id="SMAR014515-PA"/>
    </source>
</evidence>
<feature type="compositionally biased region" description="Basic and acidic residues" evidence="10">
    <location>
        <begin position="700"/>
        <end position="720"/>
    </location>
</feature>
<evidence type="ECO:0000313" key="13">
    <source>
        <dbReference type="Proteomes" id="UP000014500"/>
    </source>
</evidence>
<dbReference type="eggNOG" id="KOG3001">
    <property type="taxonomic scope" value="Eukaryota"/>
</dbReference>
<dbReference type="InterPro" id="IPR001606">
    <property type="entry name" value="ARID_dom"/>
</dbReference>
<feature type="compositionally biased region" description="Low complexity" evidence="10">
    <location>
        <begin position="638"/>
        <end position="647"/>
    </location>
</feature>
<dbReference type="EnsemblMetazoa" id="SMAR014515-RA">
    <property type="protein sequence ID" value="SMAR014515-PA"/>
    <property type="gene ID" value="SMAR014515"/>
</dbReference>
<protein>
    <recommendedName>
        <fullName evidence="11">ARID domain-containing protein</fullName>
    </recommendedName>
</protein>
<feature type="region of interest" description="Disordered" evidence="10">
    <location>
        <begin position="947"/>
        <end position="980"/>
    </location>
</feature>
<feature type="compositionally biased region" description="Polar residues" evidence="10">
    <location>
        <begin position="1337"/>
        <end position="1347"/>
    </location>
</feature>
<reference evidence="12" key="2">
    <citation type="submission" date="2015-02" db="UniProtKB">
        <authorList>
            <consortium name="EnsemblMetazoa"/>
        </authorList>
    </citation>
    <scope>IDENTIFICATION</scope>
</reference>
<evidence type="ECO:0000256" key="7">
    <source>
        <dbReference type="ARBA" id="ARBA00023163"/>
    </source>
</evidence>
<feature type="compositionally biased region" description="Acidic residues" evidence="10">
    <location>
        <begin position="525"/>
        <end position="535"/>
    </location>
</feature>
<dbReference type="SUPFAM" id="SSF46774">
    <property type="entry name" value="ARID-like"/>
    <property type="match status" value="1"/>
</dbReference>
<accession>T1JKY5</accession>
<evidence type="ECO:0000256" key="5">
    <source>
        <dbReference type="ARBA" id="ARBA00023015"/>
    </source>
</evidence>
<feature type="region of interest" description="Disordered" evidence="10">
    <location>
        <begin position="1172"/>
        <end position="1220"/>
    </location>
</feature>
<feature type="region of interest" description="Disordered" evidence="10">
    <location>
        <begin position="274"/>
        <end position="318"/>
    </location>
</feature>
<sequence>HNLFCILLKAGEEPPYLAVGTDVSAKYKGAFCEAKVKKVTRSVKCKVTFKNNLGTVTVPDDQIKGTLRVNAQVEVRHPEKNQYFEAVINKLHDQSRYTVVFDDGDETTLRRTSLCLKSGRHFAESETLDQLPLTHPEHFGTPVMGSKGRKRRSLNRNQSNYSIYQLGRDDGSSDEETPPKKKEVRSREPDPDIGKVVCVEMGEKRKSKDNWFPALVVSPSAQESVKIARKEEYLVRSFKDGKYYAICKKEACEFTREIGAKVDNNTLKTAVEKAQSYSDRDELPPHWDRDVLFRKETTSDEGDSNEDTESDTSDDEPSIEKDRFVAQLYKFMDDRETPINKAPTVGNRDLNLYKLFKVVQKLGGYNRVTNHMQWKIVYTKMGLPSYNSSSSHQIKQAYKKYLHSFEDFYRKLGNTMGTNTRAGRMRHRTGRMITRDRDREFRTSGSRKKQESKQDSKTEAKVKKEDVKEEKVKEEDVEKKSDEEDEKKVKPKKVNKKPETEKGPKIKGRKKINRDEESESKTQDSTDDDDNDTYSDVDINVGDKVRVKYGRGRHQKIYEAKVLELEIESGDKSFYVHYTGWNMRYDEWVNRQRIVENLSLKVRKGRSAGSPKTPSNKVPAKRGRPPIGSGKSSTSTPRKSGSGQSRSRTTRSDKNSLTDSPFVNGLEPQRRSRNKSGPTTAAEDAGYTESDETDEGSSPEIKKEITEDVKEESNCEKEANDSPEQEDSGNDEVKNVKSDDEMMDSHKKRRGRKRTKKRIEEAEEEDNEADELKSITADEKDDSWVNEKENTIVSEEEIVVVKVELEEKEKSVGESEANVEEEKKLESGDELDLPEEFVNELQEEMKVDSDEQTSEAIEEAVEEKLEVQTKIKEVGIEKPIEIKVEAIEDEPEIERNVVEEVALQKSKASDLTESSTTSSVTLPKSPESLHLLDEDIVEEETEVIKLSESVEDDMDYLAVAGPSRETEDDRRGELSLEPAPIDFIPKVEECEIFKKEKESKKKLDKCEDVKRKSKDKDKDKDGKAKKSKDKRKLKKDEASKKKENRKKKDEELSEGGEKKKKNRKNKQGDSAKKKSRKKLDKTSDEDSKKSSRKSGKRKKKKWSSGDEQESSKSRKSEKRQETDKVEETPSKKEENEDLVTRLLCREDVPLSPVPEVNLSEGHSNQYDVRPLLPLSFSSSTGSASSASCSLKDNPRFSHQKSSEPSTVLDNTPPTTPESQDSVLSILNECETSPDEKSNSYIEMESYACQESVDFSQSEAAMVLGSMVSYDKNPVEIEVQTQKRSNTYEEELMPAKKRKKNRRQSHSTSELGKLRKGNRNGTSDSDETHSEQAAHFQPVTSSTSNDSSYIATETEITTTILPPRSPRPSKFNFFVELDDCSDGSQRIAIIQEKLSELRKTYMALKAEVACIDRRRKKLRRKEKEGIREYS</sequence>
<organism evidence="12 13">
    <name type="scientific">Strigamia maritima</name>
    <name type="common">European centipede</name>
    <name type="synonym">Geophilus maritimus</name>
    <dbReference type="NCBI Taxonomy" id="126957"/>
    <lineage>
        <taxon>Eukaryota</taxon>
        <taxon>Metazoa</taxon>
        <taxon>Ecdysozoa</taxon>
        <taxon>Arthropoda</taxon>
        <taxon>Myriapoda</taxon>
        <taxon>Chilopoda</taxon>
        <taxon>Pleurostigmophora</taxon>
        <taxon>Geophilomorpha</taxon>
        <taxon>Linotaeniidae</taxon>
        <taxon>Strigamia</taxon>
    </lineage>
</organism>
<keyword evidence="8" id="KW-0539">Nucleus</keyword>
<dbReference type="SMART" id="SM01014">
    <property type="entry name" value="ARID"/>
    <property type="match status" value="1"/>
</dbReference>
<feature type="compositionally biased region" description="Basic residues" evidence="10">
    <location>
        <begin position="1090"/>
        <end position="1102"/>
    </location>
</feature>
<feature type="domain" description="ARID" evidence="11">
    <location>
        <begin position="318"/>
        <end position="410"/>
    </location>
</feature>
<feature type="compositionally biased region" description="Polar residues" evidence="10">
    <location>
        <begin position="1202"/>
        <end position="1220"/>
    </location>
</feature>
<reference evidence="13" key="1">
    <citation type="submission" date="2011-05" db="EMBL/GenBank/DDBJ databases">
        <authorList>
            <person name="Richards S.R."/>
            <person name="Qu J."/>
            <person name="Jiang H."/>
            <person name="Jhangiani S.N."/>
            <person name="Agravi P."/>
            <person name="Goodspeed R."/>
            <person name="Gross S."/>
            <person name="Mandapat C."/>
            <person name="Jackson L."/>
            <person name="Mathew T."/>
            <person name="Pu L."/>
            <person name="Thornton R."/>
            <person name="Saada N."/>
            <person name="Wilczek-Boney K.B."/>
            <person name="Lee S."/>
            <person name="Kovar C."/>
            <person name="Wu Y."/>
            <person name="Scherer S.E."/>
            <person name="Worley K.C."/>
            <person name="Muzny D.M."/>
            <person name="Gibbs R."/>
        </authorList>
    </citation>
    <scope>NUCLEOTIDE SEQUENCE</scope>
    <source>
        <strain evidence="13">Brora</strain>
    </source>
</reference>
<feature type="compositionally biased region" description="Basic residues" evidence="10">
    <location>
        <begin position="746"/>
        <end position="757"/>
    </location>
</feature>
<dbReference type="InterPro" id="IPR002999">
    <property type="entry name" value="Tudor"/>
</dbReference>
<feature type="compositionally biased region" description="Basic and acidic residues" evidence="10">
    <location>
        <begin position="513"/>
        <end position="524"/>
    </location>
</feature>
<feature type="compositionally biased region" description="Basic and acidic residues" evidence="10">
    <location>
        <begin position="997"/>
        <end position="1024"/>
    </location>
</feature>
<feature type="region of interest" description="Disordered" evidence="10">
    <location>
        <begin position="1278"/>
        <end position="1347"/>
    </location>
</feature>
<dbReference type="OMA" id="RIHYAGW"/>
<dbReference type="Gene3D" id="1.10.150.60">
    <property type="entry name" value="ARID DNA-binding domain"/>
    <property type="match status" value="1"/>
</dbReference>
<dbReference type="SMART" id="SM00333">
    <property type="entry name" value="TUDOR"/>
    <property type="match status" value="2"/>
</dbReference>
<dbReference type="GO" id="GO:0006357">
    <property type="term" value="P:regulation of transcription by RNA polymerase II"/>
    <property type="evidence" value="ECO:0007669"/>
    <property type="project" value="TreeGrafter"/>
</dbReference>
<feature type="compositionally biased region" description="Basic and acidic residues" evidence="10">
    <location>
        <begin position="964"/>
        <end position="974"/>
    </location>
</feature>
<dbReference type="CDD" id="cd20390">
    <property type="entry name" value="Tudor_ARID4_rpt2"/>
    <property type="match status" value="1"/>
</dbReference>
<feature type="compositionally biased region" description="Basic and acidic residues" evidence="10">
    <location>
        <begin position="731"/>
        <end position="745"/>
    </location>
</feature>
<dbReference type="InterPro" id="IPR051232">
    <property type="entry name" value="ARID/SWI1_ChromRemod"/>
</dbReference>
<keyword evidence="4" id="KW-0156">Chromatin regulator</keyword>
<dbReference type="PANTHER" id="PTHR13964">
    <property type="entry name" value="RBP-RELATED"/>
    <property type="match status" value="1"/>
</dbReference>
<keyword evidence="6" id="KW-0238">DNA-binding</keyword>
<feature type="compositionally biased region" description="Basic and acidic residues" evidence="10">
    <location>
        <begin position="1080"/>
        <end position="1089"/>
    </location>
</feature>
<evidence type="ECO:0000256" key="10">
    <source>
        <dbReference type="SAM" id="MobiDB-lite"/>
    </source>
</evidence>
<evidence type="ECO:0000256" key="2">
    <source>
        <dbReference type="ARBA" id="ARBA00022553"/>
    </source>
</evidence>